<keyword evidence="7" id="KW-1185">Reference proteome</keyword>
<evidence type="ECO:0000256" key="3">
    <source>
        <dbReference type="ARBA" id="ARBA00048488"/>
    </source>
</evidence>
<evidence type="ECO:0000313" key="6">
    <source>
        <dbReference type="EMBL" id="TQM93303.1"/>
    </source>
</evidence>
<keyword evidence="2" id="KW-0560">Oxidoreductase</keyword>
<comment type="catalytic activity">
    <reaction evidence="3">
        <text>L-methionyl-[protein] + [thioredoxin]-disulfide + H2O = L-methionyl-(R)-S-oxide-[protein] + [thioredoxin]-dithiol</text>
        <dbReference type="Rhea" id="RHEA:24164"/>
        <dbReference type="Rhea" id="RHEA-COMP:10698"/>
        <dbReference type="Rhea" id="RHEA-COMP:10700"/>
        <dbReference type="Rhea" id="RHEA-COMP:12313"/>
        <dbReference type="Rhea" id="RHEA-COMP:12314"/>
        <dbReference type="ChEBI" id="CHEBI:15377"/>
        <dbReference type="ChEBI" id="CHEBI:16044"/>
        <dbReference type="ChEBI" id="CHEBI:29950"/>
        <dbReference type="ChEBI" id="CHEBI:45764"/>
        <dbReference type="ChEBI" id="CHEBI:50058"/>
        <dbReference type="EC" id="1.8.4.12"/>
    </reaction>
</comment>
<dbReference type="Pfam" id="PF01641">
    <property type="entry name" value="SelR"/>
    <property type="match status" value="1"/>
</dbReference>
<evidence type="ECO:0000313" key="7">
    <source>
        <dbReference type="Proteomes" id="UP000320582"/>
    </source>
</evidence>
<dbReference type="GO" id="GO:0033743">
    <property type="term" value="F:peptide-methionine (R)-S-oxide reductase activity"/>
    <property type="evidence" value="ECO:0007669"/>
    <property type="project" value="UniProtKB-EC"/>
</dbReference>
<dbReference type="RefSeq" id="WP_342781397.1">
    <property type="nucleotide sequence ID" value="NZ_VFPT01000001.1"/>
</dbReference>
<dbReference type="AlphaFoldDB" id="A0A543KDY9"/>
<dbReference type="GO" id="GO:0006979">
    <property type="term" value="P:response to oxidative stress"/>
    <property type="evidence" value="ECO:0007669"/>
    <property type="project" value="InterPro"/>
</dbReference>
<evidence type="ECO:0000256" key="2">
    <source>
        <dbReference type="ARBA" id="ARBA00023002"/>
    </source>
</evidence>
<dbReference type="EMBL" id="VFPT01000001">
    <property type="protein sequence ID" value="TQM93303.1"/>
    <property type="molecule type" value="Genomic_DNA"/>
</dbReference>
<evidence type="ECO:0000259" key="5">
    <source>
        <dbReference type="PROSITE" id="PS51790"/>
    </source>
</evidence>
<reference evidence="6 7" key="1">
    <citation type="submission" date="2019-06" db="EMBL/GenBank/DDBJ databases">
        <title>Genomic Encyclopedia of Archaeal and Bacterial Type Strains, Phase II (KMG-II): from individual species to whole genera.</title>
        <authorList>
            <person name="Goeker M."/>
        </authorList>
    </citation>
    <scope>NUCLEOTIDE SEQUENCE [LARGE SCALE GENOMIC DNA]</scope>
    <source>
        <strain evidence="6 7">DSM 18423</strain>
    </source>
</reference>
<name>A0A543KDY9_9RHOB</name>
<feature type="signal peptide" evidence="4">
    <location>
        <begin position="1"/>
        <end position="20"/>
    </location>
</feature>
<keyword evidence="4" id="KW-0732">Signal</keyword>
<evidence type="ECO:0000256" key="4">
    <source>
        <dbReference type="SAM" id="SignalP"/>
    </source>
</evidence>
<accession>A0A543KDY9</accession>
<comment type="caution">
    <text evidence="6">The sequence shown here is derived from an EMBL/GenBank/DDBJ whole genome shotgun (WGS) entry which is preliminary data.</text>
</comment>
<proteinExistence type="predicted"/>
<dbReference type="PROSITE" id="PS51790">
    <property type="entry name" value="MSRB"/>
    <property type="match status" value="1"/>
</dbReference>
<feature type="chain" id="PRO_5021744326" description="peptide-methionine (R)-S-oxide reductase" evidence="4">
    <location>
        <begin position="21"/>
        <end position="173"/>
    </location>
</feature>
<sequence length="173" mass="19080">MMKRRSFLVTTGLALMGARAATSDTQFPFTLSDAEWRERLTPAQYAVLRDHATERAYSNTLMGERSPLLEEERAGTYNCAGCGQAIYRSETKYDSRTGWPSFWDAIEGATGTKSDRSFFMVRTEVHCANCGGHQGHIFDDGPEPTGKRHCINGLAMTFTPDDTGQVEGLPVSA</sequence>
<gene>
    <name evidence="6" type="ORF">BD293_1935</name>
</gene>
<evidence type="ECO:0000256" key="1">
    <source>
        <dbReference type="ARBA" id="ARBA00012499"/>
    </source>
</evidence>
<dbReference type="Proteomes" id="UP000320582">
    <property type="component" value="Unassembled WGS sequence"/>
</dbReference>
<dbReference type="Gene3D" id="2.170.150.20">
    <property type="entry name" value="Peptide methionine sulfoxide reductase"/>
    <property type="match status" value="1"/>
</dbReference>
<feature type="domain" description="MsrB" evidence="5">
    <location>
        <begin position="33"/>
        <end position="161"/>
    </location>
</feature>
<dbReference type="InterPro" id="IPR011057">
    <property type="entry name" value="Mss4-like_sf"/>
</dbReference>
<organism evidence="6 7">
    <name type="scientific">Roseinatronobacter monicus</name>
    <dbReference type="NCBI Taxonomy" id="393481"/>
    <lineage>
        <taxon>Bacteria</taxon>
        <taxon>Pseudomonadati</taxon>
        <taxon>Pseudomonadota</taxon>
        <taxon>Alphaproteobacteria</taxon>
        <taxon>Rhodobacterales</taxon>
        <taxon>Paracoccaceae</taxon>
        <taxon>Roseinatronobacter</taxon>
    </lineage>
</organism>
<protein>
    <recommendedName>
        <fullName evidence="1">peptide-methionine (R)-S-oxide reductase</fullName>
        <ecNumber evidence="1">1.8.4.12</ecNumber>
    </recommendedName>
</protein>
<dbReference type="GO" id="GO:0030091">
    <property type="term" value="P:protein repair"/>
    <property type="evidence" value="ECO:0007669"/>
    <property type="project" value="InterPro"/>
</dbReference>
<dbReference type="PANTHER" id="PTHR10173:SF57">
    <property type="entry name" value="PEPTIDE-METHIONINE (R)-S-OXIDE REDUCTASE"/>
    <property type="match status" value="1"/>
</dbReference>
<dbReference type="EC" id="1.8.4.12" evidence="1"/>
<dbReference type="PANTHER" id="PTHR10173">
    <property type="entry name" value="METHIONINE SULFOXIDE REDUCTASE"/>
    <property type="match status" value="1"/>
</dbReference>
<dbReference type="NCBIfam" id="TIGR00357">
    <property type="entry name" value="peptide-methionine (R)-S-oxide reductase MsrB"/>
    <property type="match status" value="1"/>
</dbReference>
<dbReference type="InterPro" id="IPR028427">
    <property type="entry name" value="Met_Sox_Rdtase_MsrB"/>
</dbReference>
<dbReference type="SUPFAM" id="SSF51316">
    <property type="entry name" value="Mss4-like"/>
    <property type="match status" value="1"/>
</dbReference>
<dbReference type="GO" id="GO:0005737">
    <property type="term" value="C:cytoplasm"/>
    <property type="evidence" value="ECO:0007669"/>
    <property type="project" value="TreeGrafter"/>
</dbReference>
<dbReference type="InterPro" id="IPR002579">
    <property type="entry name" value="Met_Sox_Rdtase_MsrB_dom"/>
</dbReference>